<accession>B9L2M9</accession>
<dbReference type="InterPro" id="IPR001958">
    <property type="entry name" value="Tet-R_TetA/multi-R_MdtG-like"/>
</dbReference>
<dbReference type="InterPro" id="IPR050171">
    <property type="entry name" value="MFS_Transporters"/>
</dbReference>
<evidence type="ECO:0000256" key="2">
    <source>
        <dbReference type="ARBA" id="ARBA00004651"/>
    </source>
</evidence>
<dbReference type="AlphaFoldDB" id="B9L2M9"/>
<dbReference type="eggNOG" id="COG2814">
    <property type="taxonomic scope" value="Bacteria"/>
</dbReference>
<keyword evidence="4" id="KW-0813">Transport</keyword>
<feature type="transmembrane region" description="Helical" evidence="9">
    <location>
        <begin position="232"/>
        <end position="257"/>
    </location>
</feature>
<keyword evidence="6 9" id="KW-0812">Transmembrane</keyword>
<keyword evidence="7 9" id="KW-1133">Transmembrane helix</keyword>
<evidence type="ECO:0000256" key="9">
    <source>
        <dbReference type="SAM" id="Phobius"/>
    </source>
</evidence>
<dbReference type="InterPro" id="IPR011701">
    <property type="entry name" value="MFS"/>
</dbReference>
<dbReference type="InterPro" id="IPR036259">
    <property type="entry name" value="MFS_trans_sf"/>
</dbReference>
<dbReference type="PROSITE" id="PS00216">
    <property type="entry name" value="SUGAR_TRANSPORT_1"/>
    <property type="match status" value="1"/>
</dbReference>
<feature type="transmembrane region" description="Helical" evidence="9">
    <location>
        <begin position="160"/>
        <end position="182"/>
    </location>
</feature>
<feature type="transmembrane region" description="Helical" evidence="9">
    <location>
        <begin position="360"/>
        <end position="385"/>
    </location>
</feature>
<evidence type="ECO:0000256" key="3">
    <source>
        <dbReference type="ARBA" id="ARBA00007520"/>
    </source>
</evidence>
<evidence type="ECO:0000256" key="8">
    <source>
        <dbReference type="ARBA" id="ARBA00023136"/>
    </source>
</evidence>
<feature type="transmembrane region" description="Helical" evidence="9">
    <location>
        <begin position="73"/>
        <end position="90"/>
    </location>
</feature>
<evidence type="ECO:0000256" key="7">
    <source>
        <dbReference type="ARBA" id="ARBA00022989"/>
    </source>
</evidence>
<feature type="transmembrane region" description="Helical" evidence="9">
    <location>
        <begin position="277"/>
        <end position="294"/>
    </location>
</feature>
<evidence type="ECO:0000256" key="1">
    <source>
        <dbReference type="ARBA" id="ARBA00003279"/>
    </source>
</evidence>
<dbReference type="InterPro" id="IPR005829">
    <property type="entry name" value="Sugar_transporter_CS"/>
</dbReference>
<comment type="subcellular location">
    <subcellularLocation>
        <location evidence="2">Cell membrane</location>
        <topology evidence="2">Multi-pass membrane protein</topology>
    </subcellularLocation>
</comment>
<evidence type="ECO:0000256" key="4">
    <source>
        <dbReference type="ARBA" id="ARBA00022448"/>
    </source>
</evidence>
<dbReference type="GO" id="GO:0005886">
    <property type="term" value="C:plasma membrane"/>
    <property type="evidence" value="ECO:0007669"/>
    <property type="project" value="UniProtKB-SubCell"/>
</dbReference>
<feature type="transmembrane region" description="Helical" evidence="9">
    <location>
        <begin position="96"/>
        <end position="114"/>
    </location>
</feature>
<dbReference type="KEGG" id="tro:trd_1433"/>
<feature type="transmembrane region" description="Helical" evidence="9">
    <location>
        <begin position="7"/>
        <end position="32"/>
    </location>
</feature>
<keyword evidence="8 9" id="KW-0472">Membrane</keyword>
<organism evidence="11 12">
    <name type="scientific">Thermomicrobium roseum (strain ATCC 27502 / DSM 5159 / P-2)</name>
    <dbReference type="NCBI Taxonomy" id="309801"/>
    <lineage>
        <taxon>Bacteria</taxon>
        <taxon>Pseudomonadati</taxon>
        <taxon>Thermomicrobiota</taxon>
        <taxon>Thermomicrobia</taxon>
        <taxon>Thermomicrobiales</taxon>
        <taxon>Thermomicrobiaceae</taxon>
        <taxon>Thermomicrobium</taxon>
    </lineage>
</organism>
<feature type="transmembrane region" description="Helical" evidence="9">
    <location>
        <begin position="301"/>
        <end position="322"/>
    </location>
</feature>
<evidence type="ECO:0000256" key="5">
    <source>
        <dbReference type="ARBA" id="ARBA00022475"/>
    </source>
</evidence>
<dbReference type="PRINTS" id="PR01035">
    <property type="entry name" value="TCRTETA"/>
</dbReference>
<dbReference type="HOGENOM" id="CLU_001265_10_10_0"/>
<dbReference type="SUPFAM" id="SSF103473">
    <property type="entry name" value="MFS general substrate transporter"/>
    <property type="match status" value="1"/>
</dbReference>
<dbReference type="PANTHER" id="PTHR23517">
    <property type="entry name" value="RESISTANCE PROTEIN MDTM, PUTATIVE-RELATED-RELATED"/>
    <property type="match status" value="1"/>
</dbReference>
<dbReference type="Proteomes" id="UP000000447">
    <property type="component" value="Chromosome"/>
</dbReference>
<gene>
    <name evidence="11" type="ordered locus">trd_1433</name>
</gene>
<comment type="similarity">
    <text evidence="3">Belongs to the major facilitator superfamily. TCR/Tet family.</text>
</comment>
<feature type="transmembrane region" description="Helical" evidence="9">
    <location>
        <begin position="38"/>
        <end position="61"/>
    </location>
</feature>
<name>B9L2M9_THERP</name>
<proteinExistence type="inferred from homology"/>
<dbReference type="OrthoDB" id="9814001at2"/>
<evidence type="ECO:0000313" key="11">
    <source>
        <dbReference type="EMBL" id="ACM06276.1"/>
    </source>
</evidence>
<feature type="transmembrane region" description="Helical" evidence="9">
    <location>
        <begin position="134"/>
        <end position="154"/>
    </location>
</feature>
<evidence type="ECO:0000313" key="12">
    <source>
        <dbReference type="Proteomes" id="UP000000447"/>
    </source>
</evidence>
<comment type="function">
    <text evidence="1">Resistance to tetracycline by an active tetracycline efflux. This is an energy-dependent process that decreases the accumulation of the antibiotic in whole cells. This protein functions as a metal-tetracycline/H(+) antiporter.</text>
</comment>
<dbReference type="GO" id="GO:0022857">
    <property type="term" value="F:transmembrane transporter activity"/>
    <property type="evidence" value="ECO:0007669"/>
    <property type="project" value="InterPro"/>
</dbReference>
<dbReference type="InterPro" id="IPR020846">
    <property type="entry name" value="MFS_dom"/>
</dbReference>
<dbReference type="CDD" id="cd17325">
    <property type="entry name" value="MFS_MdtG_SLC18_like"/>
    <property type="match status" value="1"/>
</dbReference>
<dbReference type="EMBL" id="CP001275">
    <property type="protein sequence ID" value="ACM06276.1"/>
    <property type="molecule type" value="Genomic_DNA"/>
</dbReference>
<dbReference type="Pfam" id="PF07690">
    <property type="entry name" value="MFS_1"/>
    <property type="match status" value="1"/>
</dbReference>
<dbReference type="PANTHER" id="PTHR23517:SF3">
    <property type="entry name" value="INTEGRAL MEMBRANE TRANSPORT PROTEIN"/>
    <property type="match status" value="1"/>
</dbReference>
<dbReference type="PROSITE" id="PS50850">
    <property type="entry name" value="MFS"/>
    <property type="match status" value="1"/>
</dbReference>
<reference evidence="11 12" key="1">
    <citation type="journal article" date="2009" name="PLoS ONE">
        <title>Complete genome sequence of the aerobic CO-oxidizing thermophile Thermomicrobium roseum.</title>
        <authorList>
            <person name="Wu D."/>
            <person name="Raymond J."/>
            <person name="Wu M."/>
            <person name="Chatterji S."/>
            <person name="Ren Q."/>
            <person name="Graham J.E."/>
            <person name="Bryant D.A."/>
            <person name="Robb F."/>
            <person name="Colman A."/>
            <person name="Tallon L.J."/>
            <person name="Badger J.H."/>
            <person name="Madupu R."/>
            <person name="Ward N.L."/>
            <person name="Eisen J.A."/>
        </authorList>
    </citation>
    <scope>NUCLEOTIDE SEQUENCE [LARGE SCALE GENOMIC DNA]</scope>
    <source>
        <strain evidence="12">ATCC 27502 / DSM 5159 / P-2</strain>
    </source>
</reference>
<keyword evidence="12" id="KW-1185">Reference proteome</keyword>
<evidence type="ECO:0000259" key="10">
    <source>
        <dbReference type="PROSITE" id="PS50850"/>
    </source>
</evidence>
<sequence>MRLTRDLLFPVYLPTILLAFGQGVMVPVLPLFLREHGASYTVTGIAIAAGWVGTLSADLPVGTILPRLGHRRAFLLGCLVYGLATAGVALSGDAIGLLVICRFASGAGVALWGLSRHAYLATVVPVLERGRAIAVFGGINRIGWFLGPAIGGWIGNVFGLAWAIAATAVLALLAFLVASLAFEPSGGSQTGVRHAPLTALGEVLRTRWQVLISAGSAQLLGQMLRQTRQVVIPLYGADALGLSAATIGQIVSLSAMVDMALFWPAGWIMDRWGRKAAAIPSFLLLGLGMALVPFAGSQTGLLLVALLLGFANGLGSGTMMTLGADLAPPGRTGEFLGLWRLVGDGGQAAAPLTVGVVADLLGIALTAGLCSGLGLFAALILLFFVPETRAMQTRERAVPAPPQASSHD</sequence>
<feature type="domain" description="Major facilitator superfamily (MFS) profile" evidence="10">
    <location>
        <begin position="7"/>
        <end position="389"/>
    </location>
</feature>
<dbReference type="RefSeq" id="WP_015922380.1">
    <property type="nucleotide sequence ID" value="NC_011959.1"/>
</dbReference>
<dbReference type="Gene3D" id="1.20.1250.20">
    <property type="entry name" value="MFS general substrate transporter like domains"/>
    <property type="match status" value="2"/>
</dbReference>
<evidence type="ECO:0000256" key="6">
    <source>
        <dbReference type="ARBA" id="ARBA00022692"/>
    </source>
</evidence>
<protein>
    <submittedName>
        <fullName evidence="11">Putative transporter</fullName>
    </submittedName>
</protein>
<keyword evidence="5" id="KW-1003">Cell membrane</keyword>